<gene>
    <name evidence="7" type="ORF">GDO54_009391</name>
</gene>
<dbReference type="Pfam" id="PF08238">
    <property type="entry name" value="Sel1"/>
    <property type="match status" value="5"/>
</dbReference>
<evidence type="ECO:0000256" key="6">
    <source>
        <dbReference type="ARBA" id="ARBA00039954"/>
    </source>
</evidence>
<dbReference type="Proteomes" id="UP001181693">
    <property type="component" value="Unassembled WGS sequence"/>
</dbReference>
<dbReference type="SUPFAM" id="SSF81901">
    <property type="entry name" value="HCP-like"/>
    <property type="match status" value="1"/>
</dbReference>
<evidence type="ECO:0000256" key="3">
    <source>
        <dbReference type="ARBA" id="ARBA00022737"/>
    </source>
</evidence>
<evidence type="ECO:0000313" key="8">
    <source>
        <dbReference type="Proteomes" id="UP001181693"/>
    </source>
</evidence>
<evidence type="ECO:0000313" key="7">
    <source>
        <dbReference type="EMBL" id="DBA29134.1"/>
    </source>
</evidence>
<dbReference type="PANTHER" id="PTHR44554">
    <property type="entry name" value="LRP2-BINDING PROTEIN"/>
    <property type="match status" value="1"/>
</dbReference>
<dbReference type="InterPro" id="IPR006597">
    <property type="entry name" value="Sel1-like"/>
</dbReference>
<comment type="function">
    <text evidence="5">May act as an adapter that regulates LRP2 function.</text>
</comment>
<dbReference type="AlphaFoldDB" id="A0AAV3ANS5"/>
<sequence length="353" mass="39984">MWKMWRMKDLSSESLPRREEDILYAIRQLPDFPKKIETAKCEPAGCSHAELVEIAEHYLKERIQDGDKQATFLLGQLFFEEGWYEDALLQFDKVKNVDFQALYQAGVMYYDGLGIEEDRKKGVEYMKKIINSNDSQANHLKYAAAYNLGLACFEGCGMRHSDEEAERWWLLAADNGNPKASMKAQSTLGMFYSRPSSMNLKKAFFWHSEACGNGSVESQGALGVMYLYGQGIQRNQQFALECLKEAAERGNVYAQGHLVKFYYHRKLYTKAAELAKRTAQYENIGLLAKATDCLPTYTAKGIAIANFYLARCLHLGLGLKPDMEAAKKCYTKAYLLDADLTADLQCDVISGIM</sequence>
<keyword evidence="3" id="KW-0677">Repeat</keyword>
<dbReference type="GO" id="GO:0005737">
    <property type="term" value="C:cytoplasm"/>
    <property type="evidence" value="ECO:0007669"/>
    <property type="project" value="UniProtKB-SubCell"/>
</dbReference>
<evidence type="ECO:0000256" key="5">
    <source>
        <dbReference type="ARBA" id="ARBA00037614"/>
    </source>
</evidence>
<name>A0AAV3ANS5_PYXAD</name>
<comment type="caution">
    <text evidence="7">The sequence shown here is derived from an EMBL/GenBank/DDBJ whole genome shotgun (WGS) entry which is preliminary data.</text>
</comment>
<reference evidence="7" key="1">
    <citation type="thesis" date="2020" institute="ProQuest LLC" country="789 East Eisenhower Parkway, Ann Arbor, MI, USA">
        <title>Comparative Genomics and Chromosome Evolution.</title>
        <authorList>
            <person name="Mudd A.B."/>
        </authorList>
    </citation>
    <scope>NUCLEOTIDE SEQUENCE</scope>
    <source>
        <strain evidence="7">1538</strain>
        <tissue evidence="7">Blood</tissue>
    </source>
</reference>
<dbReference type="Gene3D" id="1.25.40.10">
    <property type="entry name" value="Tetratricopeptide repeat domain"/>
    <property type="match status" value="1"/>
</dbReference>
<proteinExistence type="predicted"/>
<dbReference type="SMART" id="SM00671">
    <property type="entry name" value="SEL1"/>
    <property type="match status" value="6"/>
</dbReference>
<dbReference type="EMBL" id="DYDO01000003">
    <property type="protein sequence ID" value="DBA29134.1"/>
    <property type="molecule type" value="Genomic_DNA"/>
</dbReference>
<dbReference type="PANTHER" id="PTHR44554:SF1">
    <property type="entry name" value="LRP2-BINDING PROTEIN"/>
    <property type="match status" value="1"/>
</dbReference>
<comment type="subcellular location">
    <subcellularLocation>
        <location evidence="1">Cytoplasm</location>
    </subcellularLocation>
</comment>
<evidence type="ECO:0000256" key="4">
    <source>
        <dbReference type="ARBA" id="ARBA00022803"/>
    </source>
</evidence>
<organism evidence="7 8">
    <name type="scientific">Pyxicephalus adspersus</name>
    <name type="common">African bullfrog</name>
    <dbReference type="NCBI Taxonomy" id="30357"/>
    <lineage>
        <taxon>Eukaryota</taxon>
        <taxon>Metazoa</taxon>
        <taxon>Chordata</taxon>
        <taxon>Craniata</taxon>
        <taxon>Vertebrata</taxon>
        <taxon>Euteleostomi</taxon>
        <taxon>Amphibia</taxon>
        <taxon>Batrachia</taxon>
        <taxon>Anura</taxon>
        <taxon>Neobatrachia</taxon>
        <taxon>Ranoidea</taxon>
        <taxon>Pyxicephalidae</taxon>
        <taxon>Pyxicephalinae</taxon>
        <taxon>Pyxicephalus</taxon>
    </lineage>
</organism>
<evidence type="ECO:0000256" key="2">
    <source>
        <dbReference type="ARBA" id="ARBA00022490"/>
    </source>
</evidence>
<dbReference type="InterPro" id="IPR011990">
    <property type="entry name" value="TPR-like_helical_dom_sf"/>
</dbReference>
<keyword evidence="2" id="KW-0963">Cytoplasm</keyword>
<keyword evidence="4" id="KW-0802">TPR repeat</keyword>
<evidence type="ECO:0000256" key="1">
    <source>
        <dbReference type="ARBA" id="ARBA00004496"/>
    </source>
</evidence>
<keyword evidence="8" id="KW-1185">Reference proteome</keyword>
<accession>A0AAV3ANS5</accession>
<protein>
    <recommendedName>
        <fullName evidence="6">LRP2-binding protein</fullName>
    </recommendedName>
</protein>
<dbReference type="InterPro" id="IPR052323">
    <property type="entry name" value="LRP2-binding"/>
</dbReference>